<dbReference type="InterPro" id="IPR028994">
    <property type="entry name" value="Integrin_alpha_N"/>
</dbReference>
<keyword evidence="1" id="KW-0732">Signal</keyword>
<dbReference type="eggNOG" id="arCOG02562">
    <property type="taxonomic scope" value="Archaea"/>
</dbReference>
<dbReference type="SUPFAM" id="SSF50965">
    <property type="entry name" value="Galactose oxidase, central domain"/>
    <property type="match status" value="1"/>
</dbReference>
<dbReference type="InterPro" id="IPR013517">
    <property type="entry name" value="FG-GAP"/>
</dbReference>
<evidence type="ECO:0000313" key="3">
    <source>
        <dbReference type="Proteomes" id="UP000002071"/>
    </source>
</evidence>
<dbReference type="AlphaFoldDB" id="C7NU16"/>
<dbReference type="Gene3D" id="2.130.10.130">
    <property type="entry name" value="Integrin alpha, N-terminal"/>
    <property type="match status" value="2"/>
</dbReference>
<proteinExistence type="predicted"/>
<keyword evidence="3" id="KW-1185">Reference proteome</keyword>
<evidence type="ECO:0000256" key="1">
    <source>
        <dbReference type="ARBA" id="ARBA00022729"/>
    </source>
</evidence>
<accession>C7NU16</accession>
<dbReference type="InterPro" id="IPR011043">
    <property type="entry name" value="Gal_Oxase/kelch_b-propeller"/>
</dbReference>
<dbReference type="Pfam" id="PF14312">
    <property type="entry name" value="FG-GAP_2"/>
    <property type="match status" value="2"/>
</dbReference>
<dbReference type="HOGENOM" id="CLU_034189_1_0_2"/>
<dbReference type="GeneID" id="8384388"/>
<dbReference type="PROSITE" id="PS51257">
    <property type="entry name" value="PROKAR_LIPOPROTEIN"/>
    <property type="match status" value="1"/>
</dbReference>
<name>C7NU16_HALUD</name>
<dbReference type="PANTHER" id="PTHR36220">
    <property type="entry name" value="UNNAMED PRODUCT"/>
    <property type="match status" value="1"/>
</dbReference>
<dbReference type="RefSeq" id="WP_015789832.1">
    <property type="nucleotide sequence ID" value="NC_013158.1"/>
</dbReference>
<protein>
    <recommendedName>
        <fullName evidence="4">PKD domain-containing protein</fullName>
    </recommendedName>
</protein>
<dbReference type="PANTHER" id="PTHR36220:SF1">
    <property type="entry name" value="GAMMA TUBULIN COMPLEX COMPONENT C-TERMINAL DOMAIN-CONTAINING PROTEIN"/>
    <property type="match status" value="1"/>
</dbReference>
<dbReference type="SUPFAM" id="SSF82171">
    <property type="entry name" value="DPP6 N-terminal domain-like"/>
    <property type="match status" value="1"/>
</dbReference>
<evidence type="ECO:0008006" key="4">
    <source>
        <dbReference type="Google" id="ProtNLM"/>
    </source>
</evidence>
<dbReference type="KEGG" id="hut:Huta_2094"/>
<dbReference type="STRING" id="519442.Huta_2094"/>
<reference evidence="2 3" key="1">
    <citation type="journal article" date="2009" name="Stand. Genomic Sci.">
        <title>Complete genome sequence of Halorhabdus utahensis type strain (AX-2).</title>
        <authorList>
            <person name="Anderson I."/>
            <person name="Tindall B.J."/>
            <person name="Pomrenke H."/>
            <person name="Goker M."/>
            <person name="Lapidus A."/>
            <person name="Nolan M."/>
            <person name="Copeland A."/>
            <person name="Glavina Del Rio T."/>
            <person name="Chen F."/>
            <person name="Tice H."/>
            <person name="Cheng J.F."/>
            <person name="Lucas S."/>
            <person name="Chertkov O."/>
            <person name="Bruce D."/>
            <person name="Brettin T."/>
            <person name="Detter J.C."/>
            <person name="Han C."/>
            <person name="Goodwin L."/>
            <person name="Land M."/>
            <person name="Hauser L."/>
            <person name="Chang Y.J."/>
            <person name="Jeffries C.D."/>
            <person name="Pitluck S."/>
            <person name="Pati A."/>
            <person name="Mavromatis K."/>
            <person name="Ivanova N."/>
            <person name="Ovchinnikova G."/>
            <person name="Chen A."/>
            <person name="Palaniappan K."/>
            <person name="Chain P."/>
            <person name="Rohde M."/>
            <person name="Bristow J."/>
            <person name="Eisen J.A."/>
            <person name="Markowitz V."/>
            <person name="Hugenholtz P."/>
            <person name="Kyrpides N.C."/>
            <person name="Klenk H.P."/>
        </authorList>
    </citation>
    <scope>NUCLEOTIDE SEQUENCE [LARGE SCALE GENOMIC DNA]</scope>
    <source>
        <strain evidence="3">DSM 12940 / JCM 11049 / AX-2</strain>
    </source>
</reference>
<gene>
    <name evidence="2" type="ordered locus">Huta_2094</name>
</gene>
<dbReference type="OrthoDB" id="242361at2157"/>
<organism evidence="2 3">
    <name type="scientific">Halorhabdus utahensis (strain DSM 12940 / JCM 11049 / AX-2)</name>
    <dbReference type="NCBI Taxonomy" id="519442"/>
    <lineage>
        <taxon>Archaea</taxon>
        <taxon>Methanobacteriati</taxon>
        <taxon>Methanobacteriota</taxon>
        <taxon>Stenosarchaea group</taxon>
        <taxon>Halobacteria</taxon>
        <taxon>Halobacteriales</taxon>
        <taxon>Haloarculaceae</taxon>
        <taxon>Halorhabdus</taxon>
    </lineage>
</organism>
<dbReference type="EMBL" id="CP001687">
    <property type="protein sequence ID" value="ACV12261.1"/>
    <property type="molecule type" value="Genomic_DNA"/>
</dbReference>
<sequence>MAGDERTRRGVLGLVGSGALAGMGGCSLVIPEMGPESTVEEDWETVSPQPFTAVAKSRSPVARFGGPKWTQSFGAALATTGDTVFVGVPGADQGSVENVGAVAVFERAGGDWEQTTTLTGRGHERGGFGKQVAADGSTLLVGNEYGYSGQPPIPVSVFERSSSDGWQLTTELTDPVYVDSMAIDGDTAVMKTESGDSHATVFERQDGAWDQQATLRIDPLDDGRTVRRVGKDGETILIGAPPKSGPKSRRAKAGVVHVFERSAGGWHHQTALSGAPGTDHFGWSVSVDGGRAVIGDYINDTAYVFSSAGGEWTREQMYTATGGGGHQYFGDTVTIDGETVLVAAYNAQFGDSGGAVYQLDTDTGAAEPDGTYYTAPDPSRQLGHVIATTDGTTVLTGTHAEEQAVYIYEH</sequence>
<dbReference type="Proteomes" id="UP000002071">
    <property type="component" value="Chromosome"/>
</dbReference>
<evidence type="ECO:0000313" key="2">
    <source>
        <dbReference type="EMBL" id="ACV12261.1"/>
    </source>
</evidence>